<evidence type="ECO:0000313" key="2">
    <source>
        <dbReference type="Proteomes" id="UP000322726"/>
    </source>
</evidence>
<dbReference type="EMBL" id="CP035928">
    <property type="protein sequence ID" value="QEP35046.1"/>
    <property type="molecule type" value="Genomic_DNA"/>
</dbReference>
<reference evidence="1" key="2">
    <citation type="submission" date="2019-09" db="EMBL/GenBank/DDBJ databases">
        <title>Taxonomic note: a critical rebuttal of the proposed division of the genus Arcobacter into six genera, emended descriptions of Arcobacter anaerophilus and the genus Arcobacter, and an assessment of genus-level boundaries for Epsilonproteobacteria using in silico genomic comparator tools.</title>
        <authorList>
            <person name="On S.L.W."/>
            <person name="Miller W.G."/>
            <person name="Biggs P."/>
            <person name="Cornelius A."/>
            <person name="Vandamme P."/>
        </authorList>
    </citation>
    <scope>NUCLEOTIDE SEQUENCE [LARGE SCALE GENOMIC DNA]</scope>
    <source>
        <strain evidence="1">LMG 26638</strain>
    </source>
</reference>
<protein>
    <submittedName>
        <fullName evidence="1">Uncharacterized protein</fullName>
    </submittedName>
</protein>
<dbReference type="Proteomes" id="UP000322726">
    <property type="component" value="Chromosome"/>
</dbReference>
<organism evidence="1 2">
    <name type="scientific">Malaciobacter pacificus</name>
    <dbReference type="NCBI Taxonomy" id="1080223"/>
    <lineage>
        <taxon>Bacteria</taxon>
        <taxon>Pseudomonadati</taxon>
        <taxon>Campylobacterota</taxon>
        <taxon>Epsilonproteobacteria</taxon>
        <taxon>Campylobacterales</taxon>
        <taxon>Arcobacteraceae</taxon>
        <taxon>Malaciobacter</taxon>
    </lineage>
</organism>
<sequence length="162" mass="18792">MNSLKLAEKFNKKAPANQKKSKLDQHNEAIKYLLDNNHSLLSIQNFLENECKCKVAYSTLRDYCNRRFNNKSESEIAAKKYEEIKLHCANLIKKYFDEEEKNKTKSIIEVINFFVKKSVNKSLQNTTVINNPSTNISNETDDTNTVSDFVKIMNQNKNKTFG</sequence>
<proteinExistence type="predicted"/>
<name>A0A5C2HD38_9BACT</name>
<dbReference type="RefSeq" id="WP_130233951.1">
    <property type="nucleotide sequence ID" value="NZ_BMEF01000058.1"/>
</dbReference>
<dbReference type="OrthoDB" id="5349295at2"/>
<keyword evidence="2" id="KW-1185">Reference proteome</keyword>
<evidence type="ECO:0000313" key="1">
    <source>
        <dbReference type="EMBL" id="QEP35046.1"/>
    </source>
</evidence>
<reference evidence="1" key="1">
    <citation type="submission" date="2019-09" db="EMBL/GenBank/DDBJ databases">
        <title>Complete genome sequencing of four Arcobacter species reveals a diverse suite of mobile elements.</title>
        <authorList>
            <person name="Miller W.G."/>
            <person name="Yee E."/>
            <person name="Bono J.L."/>
        </authorList>
    </citation>
    <scope>NUCLEOTIDE SEQUENCE [LARGE SCALE GENOMIC DNA]</scope>
    <source>
        <strain evidence="1">LMG 26638</strain>
    </source>
</reference>
<accession>A0A5C2HD38</accession>
<dbReference type="AlphaFoldDB" id="A0A5C2HD38"/>
<gene>
    <name evidence="1" type="ORF">APAC_1974</name>
</gene>
<dbReference type="KEGG" id="apai:APAC_1974"/>